<keyword evidence="1" id="KW-1133">Transmembrane helix</keyword>
<keyword evidence="1" id="KW-0812">Transmembrane</keyword>
<dbReference type="EMBL" id="JYNY01000184">
    <property type="protein sequence ID" value="KJJ85307.1"/>
    <property type="molecule type" value="Genomic_DNA"/>
</dbReference>
<feature type="transmembrane region" description="Helical" evidence="1">
    <location>
        <begin position="43"/>
        <end position="65"/>
    </location>
</feature>
<evidence type="ECO:0000313" key="2">
    <source>
        <dbReference type="EMBL" id="KJJ84601.1"/>
    </source>
</evidence>
<evidence type="ECO:0000313" key="5">
    <source>
        <dbReference type="Proteomes" id="UP000033428"/>
    </source>
</evidence>
<name>A0A0F0CSV1_9BACT</name>
<protein>
    <submittedName>
        <fullName evidence="2">Membrane protein</fullName>
    </submittedName>
</protein>
<sequence length="70" mass="8360">MLKLLFGYLALFAIHALFCHLTRWLLLFLRYLLLLFGFVELHPHVLLMLKLLFCYLALFAIHALFCHLTR</sequence>
<keyword evidence="5" id="KW-1185">Reference proteome</keyword>
<proteinExistence type="predicted"/>
<evidence type="ECO:0000313" key="4">
    <source>
        <dbReference type="EMBL" id="KJJ85307.1"/>
    </source>
</evidence>
<gene>
    <name evidence="4" type="ORF">OMAG_000822</name>
    <name evidence="3" type="ORF">OMAG_000848</name>
    <name evidence="2" type="ORF">OMAG_001531</name>
</gene>
<reference evidence="2 5" key="1">
    <citation type="submission" date="2015-02" db="EMBL/GenBank/DDBJ databases">
        <title>Single-cell genomics of uncultivated deep-branching MTB reveals a conserved set of magnetosome genes.</title>
        <authorList>
            <person name="Kolinko S."/>
            <person name="Richter M."/>
            <person name="Glockner F.O."/>
            <person name="Brachmann A."/>
            <person name="Schuler D."/>
        </authorList>
    </citation>
    <scope>NUCLEOTIDE SEQUENCE [LARGE SCALE GENOMIC DNA]</scope>
    <source>
        <strain evidence="2">SKK-01</strain>
    </source>
</reference>
<comment type="caution">
    <text evidence="2">The sequence shown here is derived from an EMBL/GenBank/DDBJ whole genome shotgun (WGS) entry which is preliminary data.</text>
</comment>
<dbReference type="AlphaFoldDB" id="A0A0F0CSV1"/>
<organism evidence="2 5">
    <name type="scientific">Candidatus Omnitrophus magneticus</name>
    <dbReference type="NCBI Taxonomy" id="1609969"/>
    <lineage>
        <taxon>Bacteria</taxon>
        <taxon>Pseudomonadati</taxon>
        <taxon>Candidatus Omnitrophota</taxon>
        <taxon>Candidatus Omnitrophus</taxon>
    </lineage>
</organism>
<evidence type="ECO:0000313" key="3">
    <source>
        <dbReference type="EMBL" id="KJJ85283.1"/>
    </source>
</evidence>
<dbReference type="Proteomes" id="UP000033428">
    <property type="component" value="Unassembled WGS sequence"/>
</dbReference>
<evidence type="ECO:0000256" key="1">
    <source>
        <dbReference type="SAM" id="Phobius"/>
    </source>
</evidence>
<accession>A0A0F0CSV1</accession>
<dbReference type="EMBL" id="JYNY01000328">
    <property type="protein sequence ID" value="KJJ84601.1"/>
    <property type="molecule type" value="Genomic_DNA"/>
</dbReference>
<dbReference type="EMBL" id="JYNY01000194">
    <property type="protein sequence ID" value="KJJ85283.1"/>
    <property type="molecule type" value="Genomic_DNA"/>
</dbReference>
<keyword evidence="1" id="KW-0472">Membrane</keyword>